<organism evidence="1">
    <name type="scientific">uncultured Dysgonomonas sp</name>
    <dbReference type="NCBI Taxonomy" id="206096"/>
    <lineage>
        <taxon>Bacteria</taxon>
        <taxon>Pseudomonadati</taxon>
        <taxon>Bacteroidota</taxon>
        <taxon>Bacteroidia</taxon>
        <taxon>Bacteroidales</taxon>
        <taxon>Dysgonomonadaceae</taxon>
        <taxon>Dysgonomonas</taxon>
        <taxon>environmental samples</taxon>
    </lineage>
</organism>
<reference evidence="1" key="1">
    <citation type="submission" date="2016-04" db="EMBL/GenBank/DDBJ databases">
        <authorList>
            <person name="Evans L.H."/>
            <person name="Alamgir A."/>
            <person name="Owens N."/>
            <person name="Weber N.D."/>
            <person name="Virtaneva K."/>
            <person name="Barbian K."/>
            <person name="Babar A."/>
            <person name="Rosenke K."/>
        </authorList>
    </citation>
    <scope>NUCLEOTIDE SEQUENCE</scope>
    <source>
        <strain evidence="1">86-2</strain>
    </source>
</reference>
<dbReference type="Pfam" id="PF13528">
    <property type="entry name" value="Glyco_trans_1_3"/>
    <property type="match status" value="1"/>
</dbReference>
<gene>
    <name evidence="1" type="ORF">KL86DYS2_12019</name>
</gene>
<sequence>MRYLFIVQGDGRGHMTQAIALSDILRRNGHEVVEVLVGKSKVRVIPDFFYQKIGAKVRTFDTLSFVFKKDKKRIHFLKTLLFNISPKRLRKYKKSIEKIHRRIQKNEPDVIVNFYELLTGLTYLRFSTDIPIVNIGHQYLLKHPGYLHGKGDEQGMMFLRLHMLLCGVGATKTLALSFYPLKDYIPERIAVVPPLLRSEILSLQPTTEDYILGYMLNHGYENEVRAWHEQNPDVKLHFFWDKQNVPKELIVDENLTLHTIDDEKFLNFMSRCCGYITTAGFESVCEALYLGKAIMMIPAHIEQEVNAADVISFGGGIVGNNFDMSVLLNYMKTKQQSDDSFREWVNSAEQTFLRHLTTLA</sequence>
<dbReference type="RefSeq" id="WP_291128699.1">
    <property type="nucleotide sequence ID" value="NZ_LT599021.1"/>
</dbReference>
<dbReference type="GO" id="GO:0016757">
    <property type="term" value="F:glycosyltransferase activity"/>
    <property type="evidence" value="ECO:0007669"/>
    <property type="project" value="TreeGrafter"/>
</dbReference>
<dbReference type="SUPFAM" id="SSF53756">
    <property type="entry name" value="UDP-Glycosyltransferase/glycogen phosphorylase"/>
    <property type="match status" value="1"/>
</dbReference>
<dbReference type="PANTHER" id="PTHR21015:SF22">
    <property type="entry name" value="GLYCOSYLTRANSFERASE"/>
    <property type="match status" value="1"/>
</dbReference>
<dbReference type="AlphaFoldDB" id="A0A212JPI1"/>
<dbReference type="PANTHER" id="PTHR21015">
    <property type="entry name" value="UDP-N-ACETYLGLUCOSAMINE--N-ACETYLMURAMYL-(PENTAPEPTIDE) PYROPHOSPHORYL-UNDECAPRENOL N-ACETYLGLUCOSAMINE TRANSFERASE 1"/>
    <property type="match status" value="1"/>
</dbReference>
<accession>A0A212JPI1</accession>
<evidence type="ECO:0008006" key="2">
    <source>
        <dbReference type="Google" id="ProtNLM"/>
    </source>
</evidence>
<protein>
    <recommendedName>
        <fullName evidence="2">Glycosyltransferase</fullName>
    </recommendedName>
</protein>
<evidence type="ECO:0000313" key="1">
    <source>
        <dbReference type="EMBL" id="SBW01366.1"/>
    </source>
</evidence>
<name>A0A212JPI1_9BACT</name>
<dbReference type="EMBL" id="FLUL01000001">
    <property type="protein sequence ID" value="SBW01366.1"/>
    <property type="molecule type" value="Genomic_DNA"/>
</dbReference>
<proteinExistence type="predicted"/>
<dbReference type="Gene3D" id="3.40.50.2000">
    <property type="entry name" value="Glycogen Phosphorylase B"/>
    <property type="match status" value="1"/>
</dbReference>